<reference evidence="2" key="1">
    <citation type="journal article" date="2019" name="Int. J. Syst. Evol. Microbiol.">
        <title>The Global Catalogue of Microorganisms (GCM) 10K type strain sequencing project: providing services to taxonomists for standard genome sequencing and annotation.</title>
        <authorList>
            <consortium name="The Broad Institute Genomics Platform"/>
            <consortium name="The Broad Institute Genome Sequencing Center for Infectious Disease"/>
            <person name="Wu L."/>
            <person name="Ma J."/>
        </authorList>
    </citation>
    <scope>NUCLEOTIDE SEQUENCE [LARGE SCALE GENOMIC DNA]</scope>
    <source>
        <strain evidence="2">KCTC 52042</strain>
    </source>
</reference>
<keyword evidence="2" id="KW-1185">Reference proteome</keyword>
<dbReference type="Proteomes" id="UP001597460">
    <property type="component" value="Unassembled WGS sequence"/>
</dbReference>
<protein>
    <submittedName>
        <fullName evidence="1">Uncharacterized protein</fullName>
    </submittedName>
</protein>
<evidence type="ECO:0000313" key="2">
    <source>
        <dbReference type="Proteomes" id="UP001597460"/>
    </source>
</evidence>
<dbReference type="RefSeq" id="WP_390301879.1">
    <property type="nucleotide sequence ID" value="NZ_JBHULI010000024.1"/>
</dbReference>
<dbReference type="Gene3D" id="3.20.20.70">
    <property type="entry name" value="Aldolase class I"/>
    <property type="match status" value="1"/>
</dbReference>
<gene>
    <name evidence="1" type="ORF">ACFSVN_10090</name>
</gene>
<organism evidence="1 2">
    <name type="scientific">Gracilimonas halophila</name>
    <dbReference type="NCBI Taxonomy" id="1834464"/>
    <lineage>
        <taxon>Bacteria</taxon>
        <taxon>Pseudomonadati</taxon>
        <taxon>Balneolota</taxon>
        <taxon>Balneolia</taxon>
        <taxon>Balneolales</taxon>
        <taxon>Balneolaceae</taxon>
        <taxon>Gracilimonas</taxon>
    </lineage>
</organism>
<name>A0ABW5JM22_9BACT</name>
<comment type="caution">
    <text evidence="1">The sequence shown here is derived from an EMBL/GenBank/DDBJ whole genome shotgun (WGS) entry which is preliminary data.</text>
</comment>
<proteinExistence type="predicted"/>
<evidence type="ECO:0000313" key="1">
    <source>
        <dbReference type="EMBL" id="MFD2532795.1"/>
    </source>
</evidence>
<dbReference type="PROSITE" id="PS51257">
    <property type="entry name" value="PROKAR_LIPOPROTEIN"/>
    <property type="match status" value="1"/>
</dbReference>
<dbReference type="InterPro" id="IPR013785">
    <property type="entry name" value="Aldolase_TIM"/>
</dbReference>
<dbReference type="EMBL" id="JBHULI010000024">
    <property type="protein sequence ID" value="MFD2532795.1"/>
    <property type="molecule type" value="Genomic_DNA"/>
</dbReference>
<sequence length="136" mass="15068">MRTNLIFLLLIILTWFSCGNILSDPEDGTDYRSEMRSFVQEISSYAKDQDPSFAVIPQNGHQLVRNGNNVSASYLNAVDGLAQESLFFGYPEDNLPTTATITNTLISLLNIGKQNGKTILVTDYVSTSFKVNTSYS</sequence>
<accession>A0ABW5JM22</accession>